<protein>
    <submittedName>
        <fullName evidence="2">Uncharacterized protein</fullName>
    </submittedName>
</protein>
<name>G2JAX1_9BURK</name>
<evidence type="ECO:0000256" key="1">
    <source>
        <dbReference type="SAM" id="MobiDB-lite"/>
    </source>
</evidence>
<sequence>MQQIIHVEETDVRRRLAELGLESQALLEALCRGYMALILSTPNYPPLYASFAAWANTVCTLREYLTLQGWDRRDENNYSLIVDKRKEMAIAVSTGDEGTGRPDMNPTTKSSKGPNTVDAVTTDQLQLELPLGLPDNPVPVQPVHQKNRWVTWIFLVHWAMNEIRCELSLPVLIGDTARPSLWKERILLKPVPKDSALKIIPSTLPSDIEVEIKRRA</sequence>
<dbReference type="Proteomes" id="UP000054051">
    <property type="component" value="Unassembled WGS sequence"/>
</dbReference>
<organism evidence="2 3">
    <name type="scientific">Candidatus Glomeribacter gigasporarum BEG34</name>
    <dbReference type="NCBI Taxonomy" id="1070319"/>
    <lineage>
        <taxon>Bacteria</taxon>
        <taxon>Pseudomonadati</taxon>
        <taxon>Pseudomonadota</taxon>
        <taxon>Betaproteobacteria</taxon>
        <taxon>Burkholderiales</taxon>
        <taxon>Burkholderiaceae</taxon>
        <taxon>Candidatus Glomeribacter</taxon>
    </lineage>
</organism>
<dbReference type="eggNOG" id="ENOG5032WTW">
    <property type="taxonomic scope" value="Bacteria"/>
</dbReference>
<proteinExistence type="predicted"/>
<feature type="region of interest" description="Disordered" evidence="1">
    <location>
        <begin position="94"/>
        <end position="116"/>
    </location>
</feature>
<dbReference type="OrthoDB" id="6835315at2"/>
<accession>G2JAX1</accession>
<evidence type="ECO:0000313" key="2">
    <source>
        <dbReference type="EMBL" id="CCD29923.1"/>
    </source>
</evidence>
<dbReference type="AlphaFoldDB" id="G2JAX1"/>
<keyword evidence="3" id="KW-1185">Reference proteome</keyword>
<gene>
    <name evidence="2" type="ORF">CAGGBEG34_330018</name>
</gene>
<dbReference type="STRING" id="1070319.CAGGBEG34_330018"/>
<comment type="caution">
    <text evidence="2">The sequence shown here is derived from an EMBL/GenBank/DDBJ whole genome shotgun (WGS) entry which is preliminary data.</text>
</comment>
<evidence type="ECO:0000313" key="3">
    <source>
        <dbReference type="Proteomes" id="UP000054051"/>
    </source>
</evidence>
<dbReference type="EMBL" id="CAFB01000051">
    <property type="protein sequence ID" value="CCD29923.1"/>
    <property type="molecule type" value="Genomic_DNA"/>
</dbReference>
<feature type="compositionally biased region" description="Polar residues" evidence="1">
    <location>
        <begin position="105"/>
        <end position="116"/>
    </location>
</feature>
<reference evidence="2 3" key="1">
    <citation type="submission" date="2011-08" db="EMBL/GenBank/DDBJ databases">
        <title>The genome of the obligate endobacterium of an arbuscular mycorrhizal fungus reveals an interphylum network of nutritional interactions.</title>
        <authorList>
            <person name="Ghignone S."/>
            <person name="Salvioli A."/>
            <person name="Anca I."/>
            <person name="Lumini E."/>
            <person name="Ortu G."/>
            <person name="Petiti L."/>
            <person name="Cruveiller S."/>
            <person name="Bianciotto V."/>
            <person name="Piffanelli P."/>
            <person name="Lanfranco L."/>
            <person name="Bonfante P."/>
        </authorList>
    </citation>
    <scope>NUCLEOTIDE SEQUENCE [LARGE SCALE GENOMIC DNA]</scope>
    <source>
        <strain evidence="2 3">BEG34</strain>
    </source>
</reference>
<dbReference type="RefSeq" id="WP_006683020.1">
    <property type="nucleotide sequence ID" value="NZ_CAFB01000051.1"/>
</dbReference>